<keyword evidence="18" id="KW-0675">Receptor</keyword>
<keyword evidence="6" id="KW-0723">Serine/threonine-protein kinase</keyword>
<dbReference type="GO" id="GO:0099402">
    <property type="term" value="P:plant organ development"/>
    <property type="evidence" value="ECO:0007669"/>
    <property type="project" value="UniProtKB-ARBA"/>
</dbReference>
<keyword evidence="28" id="KW-1185">Reference proteome</keyword>
<dbReference type="FunFam" id="1.10.510.10:FF:000445">
    <property type="entry name" value="MDIS1-interacting receptor like kinase 2"/>
    <property type="match status" value="1"/>
</dbReference>
<evidence type="ECO:0000256" key="4">
    <source>
        <dbReference type="ARBA" id="ARBA00022475"/>
    </source>
</evidence>
<keyword evidence="13 23" id="KW-0547">Nucleotide-binding</keyword>
<feature type="domain" description="Protein kinase" evidence="26">
    <location>
        <begin position="770"/>
        <end position="1046"/>
    </location>
</feature>
<feature type="signal peptide" evidence="25">
    <location>
        <begin position="1"/>
        <end position="24"/>
    </location>
</feature>
<keyword evidence="15 23" id="KW-0067">ATP-binding</keyword>
<dbReference type="FunFam" id="3.80.10.10:FF:000416">
    <property type="entry name" value="Probable leucine-rich repeat receptor-like protein kinase At5g63930"/>
    <property type="match status" value="1"/>
</dbReference>
<dbReference type="FunFam" id="3.80.10.10:FF:000719">
    <property type="entry name" value="MDIS1-interacting receptor like kinase 2 isoform A"/>
    <property type="match status" value="1"/>
</dbReference>
<evidence type="ECO:0000256" key="16">
    <source>
        <dbReference type="ARBA" id="ARBA00022989"/>
    </source>
</evidence>
<evidence type="ECO:0000256" key="3">
    <source>
        <dbReference type="ARBA" id="ARBA00012513"/>
    </source>
</evidence>
<keyword evidence="17 24" id="KW-0472">Membrane</keyword>
<keyword evidence="12" id="KW-0677">Repeat</keyword>
<dbReference type="Proteomes" id="UP000811609">
    <property type="component" value="Chromosome 7"/>
</dbReference>
<protein>
    <recommendedName>
        <fullName evidence="3">non-specific serine/threonine protein kinase</fullName>
        <ecNumber evidence="3">2.7.11.1</ecNumber>
    </recommendedName>
</protein>
<evidence type="ECO:0000256" key="6">
    <source>
        <dbReference type="ARBA" id="ARBA00022527"/>
    </source>
</evidence>
<dbReference type="FunFam" id="3.80.10.10:FF:000095">
    <property type="entry name" value="LRR receptor-like serine/threonine-protein kinase GSO1"/>
    <property type="match status" value="1"/>
</dbReference>
<evidence type="ECO:0000256" key="14">
    <source>
        <dbReference type="ARBA" id="ARBA00022777"/>
    </source>
</evidence>
<organism evidence="27 28">
    <name type="scientific">Carya illinoinensis</name>
    <name type="common">Pecan</name>
    <dbReference type="NCBI Taxonomy" id="32201"/>
    <lineage>
        <taxon>Eukaryota</taxon>
        <taxon>Viridiplantae</taxon>
        <taxon>Streptophyta</taxon>
        <taxon>Embryophyta</taxon>
        <taxon>Tracheophyta</taxon>
        <taxon>Spermatophyta</taxon>
        <taxon>Magnoliopsida</taxon>
        <taxon>eudicotyledons</taxon>
        <taxon>Gunneridae</taxon>
        <taxon>Pentapetalae</taxon>
        <taxon>rosids</taxon>
        <taxon>fabids</taxon>
        <taxon>Fagales</taxon>
        <taxon>Juglandaceae</taxon>
        <taxon>Carya</taxon>
    </lineage>
</organism>
<dbReference type="InterPro" id="IPR013210">
    <property type="entry name" value="LRR_N_plant-typ"/>
</dbReference>
<dbReference type="FunFam" id="3.80.10.10:FF:000400">
    <property type="entry name" value="Nuclear pore complex protein NUP107"/>
    <property type="match status" value="1"/>
</dbReference>
<feature type="binding site" evidence="23">
    <location>
        <position position="799"/>
    </location>
    <ligand>
        <name>ATP</name>
        <dbReference type="ChEBI" id="CHEBI:30616"/>
    </ligand>
</feature>
<feature type="chain" id="PRO_5035910321" description="non-specific serine/threonine protein kinase" evidence="25">
    <location>
        <begin position="25"/>
        <end position="1051"/>
    </location>
</feature>
<evidence type="ECO:0000256" key="9">
    <source>
        <dbReference type="ARBA" id="ARBA00022679"/>
    </source>
</evidence>
<dbReference type="EMBL" id="CM031815">
    <property type="protein sequence ID" value="KAG6648972.1"/>
    <property type="molecule type" value="Genomic_DNA"/>
</dbReference>
<keyword evidence="5" id="KW-0964">Secreted</keyword>
<evidence type="ECO:0000256" key="12">
    <source>
        <dbReference type="ARBA" id="ARBA00022737"/>
    </source>
</evidence>
<dbReference type="GO" id="GO:0005886">
    <property type="term" value="C:plasma membrane"/>
    <property type="evidence" value="ECO:0007669"/>
    <property type="project" value="UniProtKB-SubCell"/>
</dbReference>
<comment type="caution">
    <text evidence="27">The sequence shown here is derived from an EMBL/GenBank/DDBJ whole genome shotgun (WGS) entry which is preliminary data.</text>
</comment>
<sequence length="1051" mass="116213">MGASALEKVCTLVSFVLFVGLVSSPNAAFASASSEEAAALLKWKNSLQNDTHNNLPTWTSIPNSPRNSSANPNHSASPCTWFGIACNSIGSVIRINLPNSSLQGTLHGFSFSSLPNVAYVDLSMNNLLGRIPSQISSLSKLIYLDLSINQLSGKIPPEIGLLTNLQVLHLSENQLNGSIPKEIGRLVSLIELHLATNSLDGFIPISLCNLSNLAFMHLYENELSGFIPQEIGNLSNLVELFVDTNHLTGPIPSTLGNLKRLTYLYMYDNSFSGSIPPEVGDLKSLKELSFFGNHLHGSIPASLGDLGNLSLLHLYGNNLSGTIPKEMGNLKNINDMELSENQLHGSIPTSFAKLSNLEILFLRDNQLSGQIPKGFGDTMNLLNLQLDTNQFTGYLPENICRGGSLQNITANNNHFTGRVPSSLKNCTSLIRVRLDSNQLIGDISDDFGVYPNLRFIDLSNNRFFGRISSNWGQCQQLQTLRISGNNVSNTLPLTIGNSTQLRVLDLSLNHIVGVIPKEIGRLSSIVKLMLNGNQLSGTIPSEFGSLTRLEYIDMSTNKLSKSIPNNFGNFVHLNFFNLSYNNFSGALPIQLLSLSQITTLDMSFNSLDGEIPSEIDKMQSLETLNLSHNDLSGFIPPAFEKMHGLLQVDISYNELKGPIPDCKAFQIAPIEALQGNKELCGNITGLQPCNPSMIHKHSSKKNQKFIFLVTFPILGALMVLLVCFRIFFIVRRRNKGPQSEKVNLYKEVVSVSTFNGRTMYQDIIKATNDFDGIYCIGKGGYGSVYKVKLPSGEIVAVKKLHTLRDSENEFQKEFLNEIRALTEIRHRNIIKFHGFCSSAQYSFLVYQYLERGNLAAILENEDSAKVLDWSKRLIIIKGVAYALSYLHHDCTPPIIHRDISSSNILLDSQYEARVSDFGCAKLLKLDSSNWTSLAGTYGYIAPELAYTMKPTEKCDVYSFGVLALEVIKGKHLGDFISILQSSSDKEKIQLMDVLDQRLPSPTLRVEDELMVVVKLATDCLNVHPQSRPTMHMISKVLSAHARHAFLERPSM</sequence>
<keyword evidence="14" id="KW-0418">Kinase</keyword>
<evidence type="ECO:0000256" key="17">
    <source>
        <dbReference type="ARBA" id="ARBA00023136"/>
    </source>
</evidence>
<evidence type="ECO:0000256" key="5">
    <source>
        <dbReference type="ARBA" id="ARBA00022512"/>
    </source>
</evidence>
<evidence type="ECO:0000256" key="15">
    <source>
        <dbReference type="ARBA" id="ARBA00022840"/>
    </source>
</evidence>
<dbReference type="InterPro" id="IPR003591">
    <property type="entry name" value="Leu-rich_rpt_typical-subtyp"/>
</dbReference>
<evidence type="ECO:0000256" key="11">
    <source>
        <dbReference type="ARBA" id="ARBA00022729"/>
    </source>
</evidence>
<evidence type="ECO:0000256" key="18">
    <source>
        <dbReference type="ARBA" id="ARBA00023170"/>
    </source>
</evidence>
<feature type="transmembrane region" description="Helical" evidence="24">
    <location>
        <begin position="705"/>
        <end position="728"/>
    </location>
</feature>
<evidence type="ECO:0000256" key="24">
    <source>
        <dbReference type="SAM" id="Phobius"/>
    </source>
</evidence>
<dbReference type="AlphaFoldDB" id="A0A8T1Q632"/>
<dbReference type="InterPro" id="IPR008266">
    <property type="entry name" value="Tyr_kinase_AS"/>
</dbReference>
<dbReference type="GO" id="GO:0004674">
    <property type="term" value="F:protein serine/threonine kinase activity"/>
    <property type="evidence" value="ECO:0007669"/>
    <property type="project" value="UniProtKB-KW"/>
</dbReference>
<evidence type="ECO:0000256" key="20">
    <source>
        <dbReference type="ARBA" id="ARBA00038043"/>
    </source>
</evidence>
<comment type="catalytic activity">
    <reaction evidence="22">
        <text>L-seryl-[protein] + ATP = O-phospho-L-seryl-[protein] + ADP + H(+)</text>
        <dbReference type="Rhea" id="RHEA:17989"/>
        <dbReference type="Rhea" id="RHEA-COMP:9863"/>
        <dbReference type="Rhea" id="RHEA-COMP:11604"/>
        <dbReference type="ChEBI" id="CHEBI:15378"/>
        <dbReference type="ChEBI" id="CHEBI:29999"/>
        <dbReference type="ChEBI" id="CHEBI:30616"/>
        <dbReference type="ChEBI" id="CHEBI:83421"/>
        <dbReference type="ChEBI" id="CHEBI:456216"/>
        <dbReference type="EC" id="2.7.11.1"/>
    </reaction>
</comment>
<evidence type="ECO:0000313" key="27">
    <source>
        <dbReference type="EMBL" id="KAG6648972.1"/>
    </source>
</evidence>
<keyword evidence="10 24" id="KW-0812">Transmembrane</keyword>
<keyword evidence="9" id="KW-0808">Transferase</keyword>
<keyword evidence="19" id="KW-0325">Glycoprotein</keyword>
<dbReference type="InterPro" id="IPR017441">
    <property type="entry name" value="Protein_kinase_ATP_BS"/>
</dbReference>
<dbReference type="EC" id="2.7.11.1" evidence="3"/>
<keyword evidence="11 25" id="KW-0732">Signal</keyword>
<keyword evidence="7" id="KW-0597">Phosphoprotein</keyword>
<keyword evidence="8" id="KW-0433">Leucine-rich repeat</keyword>
<evidence type="ECO:0000256" key="21">
    <source>
        <dbReference type="ARBA" id="ARBA00047899"/>
    </source>
</evidence>
<dbReference type="Pfam" id="PF08263">
    <property type="entry name" value="LRRNT_2"/>
    <property type="match status" value="1"/>
</dbReference>
<dbReference type="InterPro" id="IPR000719">
    <property type="entry name" value="Prot_kinase_dom"/>
</dbReference>
<dbReference type="PROSITE" id="PS00109">
    <property type="entry name" value="PROTEIN_KINASE_TYR"/>
    <property type="match status" value="1"/>
</dbReference>
<dbReference type="PANTHER" id="PTHR48005">
    <property type="entry name" value="LEUCINE RICH REPEAT KINASE 2"/>
    <property type="match status" value="1"/>
</dbReference>
<evidence type="ECO:0000256" key="8">
    <source>
        <dbReference type="ARBA" id="ARBA00022614"/>
    </source>
</evidence>
<evidence type="ECO:0000256" key="2">
    <source>
        <dbReference type="ARBA" id="ARBA00004251"/>
    </source>
</evidence>
<dbReference type="Pfam" id="PF00069">
    <property type="entry name" value="Pkinase"/>
    <property type="match status" value="1"/>
</dbReference>
<comment type="subcellular location">
    <subcellularLocation>
        <location evidence="2">Cell membrane</location>
        <topology evidence="2">Single-pass type I membrane protein</topology>
    </subcellularLocation>
    <subcellularLocation>
        <location evidence="1">Secreted</location>
        <location evidence="1">Cell wall</location>
    </subcellularLocation>
</comment>
<reference evidence="27" key="1">
    <citation type="submission" date="2020-12" db="EMBL/GenBank/DDBJ databases">
        <title>WGS assembly of Carya illinoinensis cv. Pawnee.</title>
        <authorList>
            <person name="Platts A."/>
            <person name="Shu S."/>
            <person name="Wright S."/>
            <person name="Barry K."/>
            <person name="Edger P."/>
            <person name="Pires J.C."/>
            <person name="Schmutz J."/>
        </authorList>
    </citation>
    <scope>NUCLEOTIDE SEQUENCE</scope>
    <source>
        <tissue evidence="27">Leaf</tissue>
    </source>
</reference>
<gene>
    <name evidence="27" type="ORF">CIPAW_07G180600</name>
</gene>
<dbReference type="InterPro" id="IPR001611">
    <property type="entry name" value="Leu-rich_rpt"/>
</dbReference>
<dbReference type="Pfam" id="PF00560">
    <property type="entry name" value="LRR_1"/>
    <property type="match status" value="8"/>
</dbReference>
<keyword evidence="16 24" id="KW-1133">Transmembrane helix</keyword>
<comment type="catalytic activity">
    <reaction evidence="21">
        <text>L-threonyl-[protein] + ATP = O-phospho-L-threonyl-[protein] + ADP + H(+)</text>
        <dbReference type="Rhea" id="RHEA:46608"/>
        <dbReference type="Rhea" id="RHEA-COMP:11060"/>
        <dbReference type="Rhea" id="RHEA-COMP:11605"/>
        <dbReference type="ChEBI" id="CHEBI:15378"/>
        <dbReference type="ChEBI" id="CHEBI:30013"/>
        <dbReference type="ChEBI" id="CHEBI:30616"/>
        <dbReference type="ChEBI" id="CHEBI:61977"/>
        <dbReference type="ChEBI" id="CHEBI:456216"/>
        <dbReference type="EC" id="2.7.11.1"/>
    </reaction>
</comment>
<dbReference type="FunFam" id="3.30.200.20:FF:000309">
    <property type="entry name" value="Leucine-rich repeat receptor protein kinase MSP1"/>
    <property type="match status" value="1"/>
</dbReference>
<keyword evidence="5" id="KW-0134">Cell wall</keyword>
<accession>A0A8T1Q632</accession>
<dbReference type="PROSITE" id="PS50011">
    <property type="entry name" value="PROTEIN_KINASE_DOM"/>
    <property type="match status" value="1"/>
</dbReference>
<evidence type="ECO:0000313" key="28">
    <source>
        <dbReference type="Proteomes" id="UP000811609"/>
    </source>
</evidence>
<name>A0A8T1Q632_CARIL</name>
<dbReference type="SMART" id="SM00369">
    <property type="entry name" value="LRR_TYP"/>
    <property type="match status" value="9"/>
</dbReference>
<dbReference type="Pfam" id="PF13855">
    <property type="entry name" value="LRR_8"/>
    <property type="match status" value="2"/>
</dbReference>
<dbReference type="PANTHER" id="PTHR48005:SF70">
    <property type="entry name" value="MDIS1-INTERACTING RECEPTOR LIKE KINASE 2-LIKE"/>
    <property type="match status" value="1"/>
</dbReference>
<comment type="similarity">
    <text evidence="20">Belongs to the polygalacturonase-inhibiting protein family.</text>
</comment>
<evidence type="ECO:0000256" key="19">
    <source>
        <dbReference type="ARBA" id="ARBA00023180"/>
    </source>
</evidence>
<evidence type="ECO:0000256" key="23">
    <source>
        <dbReference type="PROSITE-ProRule" id="PRU10141"/>
    </source>
</evidence>
<evidence type="ECO:0000256" key="7">
    <source>
        <dbReference type="ARBA" id="ARBA00022553"/>
    </source>
</evidence>
<evidence type="ECO:0000256" key="13">
    <source>
        <dbReference type="ARBA" id="ARBA00022741"/>
    </source>
</evidence>
<evidence type="ECO:0000256" key="22">
    <source>
        <dbReference type="ARBA" id="ARBA00048679"/>
    </source>
</evidence>
<dbReference type="GO" id="GO:0005524">
    <property type="term" value="F:ATP binding"/>
    <property type="evidence" value="ECO:0007669"/>
    <property type="project" value="UniProtKB-UniRule"/>
</dbReference>
<dbReference type="PROSITE" id="PS51450">
    <property type="entry name" value="LRR"/>
    <property type="match status" value="1"/>
</dbReference>
<keyword evidence="4" id="KW-1003">Cell membrane</keyword>
<evidence type="ECO:0000256" key="1">
    <source>
        <dbReference type="ARBA" id="ARBA00004191"/>
    </source>
</evidence>
<dbReference type="GO" id="GO:0009653">
    <property type="term" value="P:anatomical structure morphogenesis"/>
    <property type="evidence" value="ECO:0007669"/>
    <property type="project" value="UniProtKB-ARBA"/>
</dbReference>
<evidence type="ECO:0000256" key="25">
    <source>
        <dbReference type="SAM" id="SignalP"/>
    </source>
</evidence>
<dbReference type="PROSITE" id="PS00107">
    <property type="entry name" value="PROTEIN_KINASE_ATP"/>
    <property type="match status" value="1"/>
</dbReference>
<evidence type="ECO:0000256" key="10">
    <source>
        <dbReference type="ARBA" id="ARBA00022692"/>
    </source>
</evidence>
<evidence type="ECO:0000259" key="26">
    <source>
        <dbReference type="PROSITE" id="PS50011"/>
    </source>
</evidence>
<dbReference type="InterPro" id="IPR051420">
    <property type="entry name" value="Ser_Thr_Kinases_DiverseReg"/>
</dbReference>
<proteinExistence type="inferred from homology"/>